<proteinExistence type="predicted"/>
<dbReference type="STRING" id="45607.A0A2T0FCH2"/>
<dbReference type="InterPro" id="IPR006384">
    <property type="entry name" value="HAD_hydro_PyrdxlP_Pase-like"/>
</dbReference>
<dbReference type="InterPro" id="IPR036412">
    <property type="entry name" value="HAD-like_sf"/>
</dbReference>
<dbReference type="AlphaFoldDB" id="A0A2T0FCH2"/>
<dbReference type="EMBL" id="NDIQ01000001">
    <property type="protein sequence ID" value="PRT52702.1"/>
    <property type="molecule type" value="Genomic_DNA"/>
</dbReference>
<dbReference type="GeneID" id="36514071"/>
<protein>
    <submittedName>
        <fullName evidence="2">Pdp3-interacting factor 1</fullName>
    </submittedName>
</protein>
<dbReference type="PANTHER" id="PTHR28181:SF2">
    <property type="entry name" value="PHOSPHORIC MONOESTER HYDROLASE"/>
    <property type="match status" value="1"/>
</dbReference>
<dbReference type="NCBIfam" id="TIGR01489">
    <property type="entry name" value="DKMTPPase-SF"/>
    <property type="match status" value="1"/>
</dbReference>
<dbReference type="InterPro" id="IPR023214">
    <property type="entry name" value="HAD_sf"/>
</dbReference>
<dbReference type="Gene3D" id="3.40.50.1000">
    <property type="entry name" value="HAD superfamily/HAD-like"/>
    <property type="match status" value="1"/>
</dbReference>
<gene>
    <name evidence="2" type="ORF">B9G98_00322</name>
</gene>
<evidence type="ECO:0000313" key="3">
    <source>
        <dbReference type="Proteomes" id="UP000238350"/>
    </source>
</evidence>
<sequence length="240" mass="26665">MATPALATHPKIILFTDFDGTVTAQDSNDFLTDNLGFGVKKRKELGKQVIDGTLHFRDAFQQMLDSIDTPFDKCAEALLENIELDSGFKDFYFWSRENNVPVVVVSSGMEPLIRKLLAKLVGDAANDIQIIANHVDVKPDGSWSIVFRDPESGFGHDKAKSIRPYAEKSDRPFLLYAGDGISDLSAAKETDLLFAKNGCDLVDYLEKNKIPYNGFDSYNDISKAIKKLHNEEVALDALRG</sequence>
<evidence type="ECO:0000313" key="2">
    <source>
        <dbReference type="EMBL" id="PRT52702.1"/>
    </source>
</evidence>
<organism evidence="2 3">
    <name type="scientific">Wickerhamiella sorbophila</name>
    <dbReference type="NCBI Taxonomy" id="45607"/>
    <lineage>
        <taxon>Eukaryota</taxon>
        <taxon>Fungi</taxon>
        <taxon>Dikarya</taxon>
        <taxon>Ascomycota</taxon>
        <taxon>Saccharomycotina</taxon>
        <taxon>Dipodascomycetes</taxon>
        <taxon>Dipodascales</taxon>
        <taxon>Trichomonascaceae</taxon>
        <taxon>Wickerhamiella</taxon>
    </lineage>
</organism>
<dbReference type="InterPro" id="IPR050849">
    <property type="entry name" value="HAD-like_hydrolase_phosphatase"/>
</dbReference>
<keyword evidence="3" id="KW-1185">Reference proteome</keyword>
<dbReference type="PANTHER" id="PTHR28181">
    <property type="entry name" value="UPF0655 PROTEIN YCR015C"/>
    <property type="match status" value="1"/>
</dbReference>
<name>A0A2T0FCH2_9ASCO</name>
<dbReference type="NCBIfam" id="TIGR01488">
    <property type="entry name" value="HAD-SF-IB"/>
    <property type="match status" value="1"/>
</dbReference>
<dbReference type="Gene3D" id="3.90.1470.20">
    <property type="match status" value="1"/>
</dbReference>
<dbReference type="Proteomes" id="UP000238350">
    <property type="component" value="Unassembled WGS sequence"/>
</dbReference>
<dbReference type="SUPFAM" id="SSF56784">
    <property type="entry name" value="HAD-like"/>
    <property type="match status" value="1"/>
</dbReference>
<dbReference type="RefSeq" id="XP_024662648.1">
    <property type="nucleotide sequence ID" value="XM_024806880.1"/>
</dbReference>
<dbReference type="OrthoDB" id="10014216at2759"/>
<dbReference type="GO" id="GO:0016791">
    <property type="term" value="F:phosphatase activity"/>
    <property type="evidence" value="ECO:0007669"/>
    <property type="project" value="InterPro"/>
</dbReference>
<keyword evidence="1" id="KW-0378">Hydrolase</keyword>
<accession>A0A2T0FCH2</accession>
<comment type="caution">
    <text evidence="2">The sequence shown here is derived from an EMBL/GenBank/DDBJ whole genome shotgun (WGS) entry which is preliminary data.</text>
</comment>
<dbReference type="Pfam" id="PF12710">
    <property type="entry name" value="HAD"/>
    <property type="match status" value="1"/>
</dbReference>
<evidence type="ECO:0000256" key="1">
    <source>
        <dbReference type="ARBA" id="ARBA00022801"/>
    </source>
</evidence>
<reference evidence="2 3" key="1">
    <citation type="submission" date="2017-04" db="EMBL/GenBank/DDBJ databases">
        <title>Genome sequencing of [Candida] sorbophila.</title>
        <authorList>
            <person name="Ahn J.O."/>
        </authorList>
    </citation>
    <scope>NUCLEOTIDE SEQUENCE [LARGE SCALE GENOMIC DNA]</scope>
    <source>
        <strain evidence="2 3">DS02</strain>
    </source>
</reference>